<dbReference type="Proteomes" id="UP000322139">
    <property type="component" value="Unassembled WGS sequence"/>
</dbReference>
<dbReference type="RefSeq" id="WP_148976936.1">
    <property type="nucleotide sequence ID" value="NZ_VTER01000017.1"/>
</dbReference>
<keyword evidence="1" id="KW-1133">Transmembrane helix</keyword>
<evidence type="ECO:0000313" key="2">
    <source>
        <dbReference type="EMBL" id="TYS41879.1"/>
    </source>
</evidence>
<keyword evidence="1" id="KW-0812">Transmembrane</keyword>
<comment type="caution">
    <text evidence="2">The sequence shown here is derived from an EMBL/GenBank/DDBJ whole genome shotgun (WGS) entry which is preliminary data.</text>
</comment>
<evidence type="ECO:0000256" key="1">
    <source>
        <dbReference type="SAM" id="Phobius"/>
    </source>
</evidence>
<evidence type="ECO:0000313" key="3">
    <source>
        <dbReference type="Proteomes" id="UP000322139"/>
    </source>
</evidence>
<reference evidence="2 3" key="1">
    <citation type="submission" date="2019-08" db="EMBL/GenBank/DDBJ databases">
        <title>Bacillus genomes from the desert of Cuatro Cienegas, Coahuila.</title>
        <authorList>
            <person name="Olmedo-Alvarez G."/>
        </authorList>
    </citation>
    <scope>NUCLEOTIDE SEQUENCE [LARGE SCALE GENOMIC DNA]</scope>
    <source>
        <strain evidence="2 3">CH446_14T</strain>
    </source>
</reference>
<name>A0A5D4QU43_9BACI</name>
<protein>
    <submittedName>
        <fullName evidence="2">Uncharacterized protein</fullName>
    </submittedName>
</protein>
<proteinExistence type="predicted"/>
<sequence>MQQLPLLYLACILAGFALIKTAGLAFVTGGFAAFITAVGVSAMIIFAAALLFLGLKALFGRKH</sequence>
<feature type="transmembrane region" description="Helical" evidence="1">
    <location>
        <begin position="31"/>
        <end position="55"/>
    </location>
</feature>
<accession>A0A5D4QU43</accession>
<organism evidence="2 3">
    <name type="scientific">Bacillus infantis</name>
    <dbReference type="NCBI Taxonomy" id="324767"/>
    <lineage>
        <taxon>Bacteria</taxon>
        <taxon>Bacillati</taxon>
        <taxon>Bacillota</taxon>
        <taxon>Bacilli</taxon>
        <taxon>Bacillales</taxon>
        <taxon>Bacillaceae</taxon>
        <taxon>Bacillus</taxon>
    </lineage>
</organism>
<dbReference type="EMBL" id="VTER01000017">
    <property type="protein sequence ID" value="TYS41879.1"/>
    <property type="molecule type" value="Genomic_DNA"/>
</dbReference>
<gene>
    <name evidence="2" type="ORF">FZD51_23450</name>
</gene>
<keyword evidence="1" id="KW-0472">Membrane</keyword>
<dbReference type="AlphaFoldDB" id="A0A5D4QU43"/>